<gene>
    <name evidence="3" type="ORF">J2S01_001496</name>
</gene>
<dbReference type="InterPro" id="IPR021136">
    <property type="entry name" value="Flagellar_hook_control-like_C"/>
</dbReference>
<dbReference type="Pfam" id="PF02120">
    <property type="entry name" value="Flg_hook"/>
    <property type="match status" value="1"/>
</dbReference>
<proteinExistence type="predicted"/>
<feature type="compositionally biased region" description="Polar residues" evidence="1">
    <location>
        <begin position="303"/>
        <end position="330"/>
    </location>
</feature>
<dbReference type="Gene3D" id="3.30.750.140">
    <property type="match status" value="1"/>
</dbReference>
<reference evidence="3 4" key="1">
    <citation type="submission" date="2023-07" db="EMBL/GenBank/DDBJ databases">
        <title>Genomic Encyclopedia of Type Strains, Phase IV (KMG-IV): sequencing the most valuable type-strain genomes for metagenomic binning, comparative biology and taxonomic classification.</title>
        <authorList>
            <person name="Goeker M."/>
        </authorList>
    </citation>
    <scope>NUCLEOTIDE SEQUENCE [LARGE SCALE GENOMIC DNA]</scope>
    <source>
        <strain evidence="3 4">DSM 16980</strain>
    </source>
</reference>
<dbReference type="RefSeq" id="WP_307223897.1">
    <property type="nucleotide sequence ID" value="NZ_CP116940.1"/>
</dbReference>
<keyword evidence="3" id="KW-0282">Flagellum</keyword>
<evidence type="ECO:0000313" key="4">
    <source>
        <dbReference type="Proteomes" id="UP001239167"/>
    </source>
</evidence>
<feature type="region of interest" description="Disordered" evidence="1">
    <location>
        <begin position="1"/>
        <end position="93"/>
    </location>
</feature>
<keyword evidence="3" id="KW-0969">Cilium</keyword>
<dbReference type="CDD" id="cd17470">
    <property type="entry name" value="T3SS_Flik_C"/>
    <property type="match status" value="1"/>
</dbReference>
<keyword evidence="4" id="KW-1185">Reference proteome</keyword>
<dbReference type="EMBL" id="JAUSUE010000009">
    <property type="protein sequence ID" value="MDQ0203777.1"/>
    <property type="molecule type" value="Genomic_DNA"/>
</dbReference>
<feature type="domain" description="Flagellar hook-length control protein-like C-terminal" evidence="2">
    <location>
        <begin position="395"/>
        <end position="469"/>
    </location>
</feature>
<feature type="region of interest" description="Disordered" evidence="1">
    <location>
        <begin position="508"/>
        <end position="530"/>
    </location>
</feature>
<keyword evidence="3" id="KW-0966">Cell projection</keyword>
<protein>
    <submittedName>
        <fullName evidence="3">Flagellar hook-length control protein FliK</fullName>
    </submittedName>
</protein>
<accession>A0ABT9Y7H2</accession>
<sequence length="530" mass="56488">MDNNTIMIKTAASSADSSSENKKTTAVKNSSDSFSGALDNAKDTADADAKKDTLNDKVSDTGKKIADKENKPDDALSQKKGAKSEKEKTADDKTTAAAVTTAIDAITNAADINVLAALVTAMQTDTVTDNSISAKMNTALSELTGFVKTTVSDDKTAKTQLNTANNTEKTQLSVLSGSTVVNTIEGKIIEQPKMILNQPLNTENSVKLKDTNTTDEQITVDQTGKTANKISQVQTAQGRSALVAETLALPAKENSSVPSVKVPDQVSTELLRNTKQLDGSTTADQATAVKNKNTVQLNVIDLTSRQESGNSGTTFSEQSTQQENLLTGESKSAAEKQNKSADTNQLNHIFSVASLSDDTMKSSAQGMTSVSDAAQQNRLQDNYDIAGQIIKNAQLIKSNENSQITINLQPEHLGELALKISVAADGAVNASFHSDNAQVRNLIQSTVVQLRQDLQDQGIKVDNINVYSGLSDMLSNGQSNSGQFDREQKKSDYRIGQLIEAAGQMENFSTAASSSEQNQSLTSDGIDYRI</sequence>
<feature type="region of interest" description="Disordered" evidence="1">
    <location>
        <begin position="303"/>
        <end position="342"/>
    </location>
</feature>
<feature type="compositionally biased region" description="Polar residues" evidence="1">
    <location>
        <begin position="1"/>
        <end position="34"/>
    </location>
</feature>
<evidence type="ECO:0000259" key="2">
    <source>
        <dbReference type="Pfam" id="PF02120"/>
    </source>
</evidence>
<feature type="compositionally biased region" description="Polar residues" evidence="1">
    <location>
        <begin position="508"/>
        <end position="523"/>
    </location>
</feature>
<feature type="compositionally biased region" description="Basic and acidic residues" evidence="1">
    <location>
        <begin position="40"/>
        <end position="93"/>
    </location>
</feature>
<evidence type="ECO:0000256" key="1">
    <source>
        <dbReference type="SAM" id="MobiDB-lite"/>
    </source>
</evidence>
<comment type="caution">
    <text evidence="3">The sequence shown here is derived from an EMBL/GenBank/DDBJ whole genome shotgun (WGS) entry which is preliminary data.</text>
</comment>
<name>A0ABT9Y7H2_9FIRM</name>
<evidence type="ECO:0000313" key="3">
    <source>
        <dbReference type="EMBL" id="MDQ0203777.1"/>
    </source>
</evidence>
<organism evidence="3 4">
    <name type="scientific">Pectinatus haikarae</name>
    <dbReference type="NCBI Taxonomy" id="349096"/>
    <lineage>
        <taxon>Bacteria</taxon>
        <taxon>Bacillati</taxon>
        <taxon>Bacillota</taxon>
        <taxon>Negativicutes</taxon>
        <taxon>Selenomonadales</taxon>
        <taxon>Selenomonadaceae</taxon>
        <taxon>Pectinatus</taxon>
    </lineage>
</organism>
<dbReference type="InterPro" id="IPR038610">
    <property type="entry name" value="FliK-like_C_sf"/>
</dbReference>
<dbReference type="Proteomes" id="UP001239167">
    <property type="component" value="Unassembled WGS sequence"/>
</dbReference>